<dbReference type="AlphaFoldDB" id="T1J9A8"/>
<dbReference type="PhylomeDB" id="T1J9A8"/>
<reference evidence="3" key="1">
    <citation type="submission" date="2011-05" db="EMBL/GenBank/DDBJ databases">
        <authorList>
            <person name="Richards S.R."/>
            <person name="Qu J."/>
            <person name="Jiang H."/>
            <person name="Jhangiani S.N."/>
            <person name="Agravi P."/>
            <person name="Goodspeed R."/>
            <person name="Gross S."/>
            <person name="Mandapat C."/>
            <person name="Jackson L."/>
            <person name="Mathew T."/>
            <person name="Pu L."/>
            <person name="Thornton R."/>
            <person name="Saada N."/>
            <person name="Wilczek-Boney K.B."/>
            <person name="Lee S."/>
            <person name="Kovar C."/>
            <person name="Wu Y."/>
            <person name="Scherer S.E."/>
            <person name="Worley K.C."/>
            <person name="Muzny D.M."/>
            <person name="Gibbs R."/>
        </authorList>
    </citation>
    <scope>NUCLEOTIDE SEQUENCE</scope>
    <source>
        <strain evidence="3">Brora</strain>
    </source>
</reference>
<sequence>EGATGACIIFLHTKNKQSAISQPLIYRRKIKIIILCKKDQLYIDAKEIVSMVYQCIFSLAVFYCVVLAASAFSKDEVLLPKPDATEKSLYRLFESMEKWVSAKMDAKYEHIKQETAQILKKMKDAILLQTSQVINVTKVESAQALNQQIGVVLLKLAEDKQENAIRLNKLQEIVVADKEETAEALGKFQEMMNAQAGQHLSTLLSLQQTMNADKEETLQKLKSIQASVKKQVSQQLASFQKAIKLENGETAQMLKKLQDTTTANKKETVEMANRFQESINQQKKTHIATLQAINEQKRQFLTTLGSMANE</sequence>
<feature type="transmembrane region" description="Helical" evidence="1">
    <location>
        <begin position="51"/>
        <end position="72"/>
    </location>
</feature>
<reference evidence="2" key="2">
    <citation type="submission" date="2015-02" db="UniProtKB">
        <authorList>
            <consortium name="EnsemblMetazoa"/>
        </authorList>
    </citation>
    <scope>IDENTIFICATION</scope>
</reference>
<accession>T1J9A8</accession>
<proteinExistence type="predicted"/>
<dbReference type="EnsemblMetazoa" id="SMAR010301-RA">
    <property type="protein sequence ID" value="SMAR010301-PA"/>
    <property type="gene ID" value="SMAR010301"/>
</dbReference>
<evidence type="ECO:0000313" key="3">
    <source>
        <dbReference type="Proteomes" id="UP000014500"/>
    </source>
</evidence>
<keyword evidence="1" id="KW-0812">Transmembrane</keyword>
<protein>
    <submittedName>
        <fullName evidence="2">Uncharacterized protein</fullName>
    </submittedName>
</protein>
<organism evidence="2 3">
    <name type="scientific">Strigamia maritima</name>
    <name type="common">European centipede</name>
    <name type="synonym">Geophilus maritimus</name>
    <dbReference type="NCBI Taxonomy" id="126957"/>
    <lineage>
        <taxon>Eukaryota</taxon>
        <taxon>Metazoa</taxon>
        <taxon>Ecdysozoa</taxon>
        <taxon>Arthropoda</taxon>
        <taxon>Myriapoda</taxon>
        <taxon>Chilopoda</taxon>
        <taxon>Pleurostigmophora</taxon>
        <taxon>Geophilomorpha</taxon>
        <taxon>Linotaeniidae</taxon>
        <taxon>Strigamia</taxon>
    </lineage>
</organism>
<dbReference type="HOGENOM" id="CLU_898884_0_0_1"/>
<evidence type="ECO:0000256" key="1">
    <source>
        <dbReference type="SAM" id="Phobius"/>
    </source>
</evidence>
<dbReference type="EMBL" id="JH431971">
    <property type="status" value="NOT_ANNOTATED_CDS"/>
    <property type="molecule type" value="Genomic_DNA"/>
</dbReference>
<keyword evidence="3" id="KW-1185">Reference proteome</keyword>
<keyword evidence="1" id="KW-1133">Transmembrane helix</keyword>
<evidence type="ECO:0000313" key="2">
    <source>
        <dbReference type="EnsemblMetazoa" id="SMAR010301-PA"/>
    </source>
</evidence>
<name>T1J9A8_STRMM</name>
<keyword evidence="1" id="KW-0472">Membrane</keyword>
<dbReference type="Proteomes" id="UP000014500">
    <property type="component" value="Unassembled WGS sequence"/>
</dbReference>